<protein>
    <recommendedName>
        <fullName evidence="2">DprA winged helix domain-containing protein</fullName>
    </recommendedName>
</protein>
<accession>X0UCY9</accession>
<reference evidence="1" key="1">
    <citation type="journal article" date="2014" name="Front. Microbiol.">
        <title>High frequency of phylogenetically diverse reductive dehalogenase-homologous genes in deep subseafloor sedimentary metagenomes.</title>
        <authorList>
            <person name="Kawai M."/>
            <person name="Futagami T."/>
            <person name="Toyoda A."/>
            <person name="Takaki Y."/>
            <person name="Nishi S."/>
            <person name="Hori S."/>
            <person name="Arai W."/>
            <person name="Tsubouchi T."/>
            <person name="Morono Y."/>
            <person name="Uchiyama I."/>
            <person name="Ito T."/>
            <person name="Fujiyama A."/>
            <person name="Inagaki F."/>
            <person name="Takami H."/>
        </authorList>
    </citation>
    <scope>NUCLEOTIDE SEQUENCE</scope>
    <source>
        <strain evidence="1">Expedition CK06-06</strain>
    </source>
</reference>
<proteinExistence type="predicted"/>
<evidence type="ECO:0000313" key="1">
    <source>
        <dbReference type="EMBL" id="GAG03644.1"/>
    </source>
</evidence>
<feature type="non-terminal residue" evidence="1">
    <location>
        <position position="1"/>
    </location>
</feature>
<gene>
    <name evidence="1" type="ORF">S01H1_36330</name>
</gene>
<dbReference type="AlphaFoldDB" id="X0UCY9"/>
<dbReference type="EMBL" id="BARS01022756">
    <property type="protein sequence ID" value="GAG03644.1"/>
    <property type="molecule type" value="Genomic_DNA"/>
</dbReference>
<sequence>AEFALDPVGQLAQRVSRKMDVPLDVAEREMGRLVHMGLLQRESANGRSTWQWS</sequence>
<evidence type="ECO:0008006" key="2">
    <source>
        <dbReference type="Google" id="ProtNLM"/>
    </source>
</evidence>
<organism evidence="1">
    <name type="scientific">marine sediment metagenome</name>
    <dbReference type="NCBI Taxonomy" id="412755"/>
    <lineage>
        <taxon>unclassified sequences</taxon>
        <taxon>metagenomes</taxon>
        <taxon>ecological metagenomes</taxon>
    </lineage>
</organism>
<comment type="caution">
    <text evidence="1">The sequence shown here is derived from an EMBL/GenBank/DDBJ whole genome shotgun (WGS) entry which is preliminary data.</text>
</comment>
<name>X0UCY9_9ZZZZ</name>